<feature type="region of interest" description="Disordered" evidence="1">
    <location>
        <begin position="1"/>
        <end position="22"/>
    </location>
</feature>
<gene>
    <name evidence="2" type="primary">B1142B04.8</name>
</gene>
<evidence type="ECO:0000256" key="1">
    <source>
        <dbReference type="SAM" id="MobiDB-lite"/>
    </source>
</evidence>
<dbReference type="AlphaFoldDB" id="Q6Z5E9"/>
<accession>Q6Z5E9</accession>
<dbReference type="Proteomes" id="UP000000763">
    <property type="component" value="Chromosome 8"/>
</dbReference>
<dbReference type="EMBL" id="AP005148">
    <property type="protein sequence ID" value="BAD10107.1"/>
    <property type="molecule type" value="Genomic_DNA"/>
</dbReference>
<evidence type="ECO:0000313" key="2">
    <source>
        <dbReference type="EMBL" id="BAD10107.1"/>
    </source>
</evidence>
<proteinExistence type="predicted"/>
<reference evidence="3" key="1">
    <citation type="journal article" date="2005" name="Nature">
        <title>The map-based sequence of the rice genome.</title>
        <authorList>
            <consortium name="International rice genome sequencing project (IRGSP)"/>
            <person name="Matsumoto T."/>
            <person name="Wu J."/>
            <person name="Kanamori H."/>
            <person name="Katayose Y."/>
            <person name="Fujisawa M."/>
            <person name="Namiki N."/>
            <person name="Mizuno H."/>
            <person name="Yamamoto K."/>
            <person name="Antonio B.A."/>
            <person name="Baba T."/>
            <person name="Sakata K."/>
            <person name="Nagamura Y."/>
            <person name="Aoki H."/>
            <person name="Arikawa K."/>
            <person name="Arita K."/>
            <person name="Bito T."/>
            <person name="Chiden Y."/>
            <person name="Fujitsuka N."/>
            <person name="Fukunaka R."/>
            <person name="Hamada M."/>
            <person name="Harada C."/>
            <person name="Hayashi A."/>
            <person name="Hijishita S."/>
            <person name="Honda M."/>
            <person name="Hosokawa S."/>
            <person name="Ichikawa Y."/>
            <person name="Idonuma A."/>
            <person name="Iijima M."/>
            <person name="Ikeda M."/>
            <person name="Ikeno M."/>
            <person name="Ito K."/>
            <person name="Ito S."/>
            <person name="Ito T."/>
            <person name="Ito Y."/>
            <person name="Ito Y."/>
            <person name="Iwabuchi A."/>
            <person name="Kamiya K."/>
            <person name="Karasawa W."/>
            <person name="Kurita K."/>
            <person name="Katagiri S."/>
            <person name="Kikuta A."/>
            <person name="Kobayashi H."/>
            <person name="Kobayashi N."/>
            <person name="Machita K."/>
            <person name="Maehara T."/>
            <person name="Masukawa M."/>
            <person name="Mizubayashi T."/>
            <person name="Mukai Y."/>
            <person name="Nagasaki H."/>
            <person name="Nagata Y."/>
            <person name="Naito S."/>
            <person name="Nakashima M."/>
            <person name="Nakama Y."/>
            <person name="Nakamichi Y."/>
            <person name="Nakamura M."/>
            <person name="Meguro A."/>
            <person name="Negishi M."/>
            <person name="Ohta I."/>
            <person name="Ohta T."/>
            <person name="Okamoto M."/>
            <person name="Ono N."/>
            <person name="Saji S."/>
            <person name="Sakaguchi M."/>
            <person name="Sakai K."/>
            <person name="Shibata M."/>
            <person name="Shimokawa T."/>
            <person name="Song J."/>
            <person name="Takazaki Y."/>
            <person name="Terasawa K."/>
            <person name="Tsugane M."/>
            <person name="Tsuji K."/>
            <person name="Ueda S."/>
            <person name="Waki K."/>
            <person name="Yamagata H."/>
            <person name="Yamamoto M."/>
            <person name="Yamamoto S."/>
            <person name="Yamane H."/>
            <person name="Yoshiki S."/>
            <person name="Yoshihara R."/>
            <person name="Yukawa K."/>
            <person name="Zhong H."/>
            <person name="Yano M."/>
            <person name="Yuan Q."/>
            <person name="Ouyang S."/>
            <person name="Liu J."/>
            <person name="Jones K.M."/>
            <person name="Gansberger K."/>
            <person name="Moffat K."/>
            <person name="Hill J."/>
            <person name="Bera J."/>
            <person name="Fadrosh D."/>
            <person name="Jin S."/>
            <person name="Johri S."/>
            <person name="Kim M."/>
            <person name="Overton L."/>
            <person name="Reardon M."/>
            <person name="Tsitrin T."/>
            <person name="Vuong H."/>
            <person name="Weaver B."/>
            <person name="Ciecko A."/>
            <person name="Tallon L."/>
            <person name="Jackson J."/>
            <person name="Pai G."/>
            <person name="Aken S.V."/>
            <person name="Utterback T."/>
            <person name="Reidmuller S."/>
            <person name="Feldblyum T."/>
            <person name="Hsiao J."/>
            <person name="Zismann V."/>
            <person name="Iobst S."/>
            <person name="de Vazeille A.R."/>
            <person name="Buell C.R."/>
            <person name="Ying K."/>
            <person name="Li Y."/>
            <person name="Lu T."/>
            <person name="Huang Y."/>
            <person name="Zhao Q."/>
            <person name="Feng Q."/>
            <person name="Zhang L."/>
            <person name="Zhu J."/>
            <person name="Weng Q."/>
            <person name="Mu J."/>
            <person name="Lu Y."/>
            <person name="Fan D."/>
            <person name="Liu Y."/>
            <person name="Guan J."/>
            <person name="Zhang Y."/>
            <person name="Yu S."/>
            <person name="Liu X."/>
            <person name="Zhang Y."/>
            <person name="Hong G."/>
            <person name="Han B."/>
            <person name="Choisne N."/>
            <person name="Demange N."/>
            <person name="Orjeda G."/>
            <person name="Samain S."/>
            <person name="Cattolico L."/>
            <person name="Pelletier E."/>
            <person name="Couloux A."/>
            <person name="Segurens B."/>
            <person name="Wincker P."/>
            <person name="D'Hont A."/>
            <person name="Scarpelli C."/>
            <person name="Weissenbach J."/>
            <person name="Salanoubat M."/>
            <person name="Quetier F."/>
            <person name="Yu Y."/>
            <person name="Kim H.R."/>
            <person name="Rambo T."/>
            <person name="Currie J."/>
            <person name="Collura K."/>
            <person name="Luo M."/>
            <person name="Yang T."/>
            <person name="Ammiraju J.S.S."/>
            <person name="Engler F."/>
            <person name="Soderlund C."/>
            <person name="Wing R.A."/>
            <person name="Palmer L.E."/>
            <person name="de la Bastide M."/>
            <person name="Spiegel L."/>
            <person name="Nascimento L."/>
            <person name="Zutavern T."/>
            <person name="O'Shaughnessy A."/>
            <person name="Dike S."/>
            <person name="Dedhia N."/>
            <person name="Preston R."/>
            <person name="Balija V."/>
            <person name="McCombie W.R."/>
            <person name="Chow T."/>
            <person name="Chen H."/>
            <person name="Chung M."/>
            <person name="Chen C."/>
            <person name="Shaw J."/>
            <person name="Wu H."/>
            <person name="Hsiao K."/>
            <person name="Chao Y."/>
            <person name="Chu M."/>
            <person name="Cheng C."/>
            <person name="Hour A."/>
            <person name="Lee P."/>
            <person name="Lin S."/>
            <person name="Lin Y."/>
            <person name="Liou J."/>
            <person name="Liu S."/>
            <person name="Hsing Y."/>
            <person name="Raghuvanshi S."/>
            <person name="Mohanty A."/>
            <person name="Bharti A.K."/>
            <person name="Gaur A."/>
            <person name="Gupta V."/>
            <person name="Kumar D."/>
            <person name="Ravi V."/>
            <person name="Vij S."/>
            <person name="Kapur A."/>
            <person name="Khurana P."/>
            <person name="Khurana P."/>
            <person name="Khurana J.P."/>
            <person name="Tyagi A.K."/>
            <person name="Gaikwad K."/>
            <person name="Singh A."/>
            <person name="Dalal V."/>
            <person name="Srivastava S."/>
            <person name="Dixit A."/>
            <person name="Pal A.K."/>
            <person name="Ghazi I.A."/>
            <person name="Yadav M."/>
            <person name="Pandit A."/>
            <person name="Bhargava A."/>
            <person name="Sureshbabu K."/>
            <person name="Batra K."/>
            <person name="Sharma T.R."/>
            <person name="Mohapatra T."/>
            <person name="Singh N.K."/>
            <person name="Messing J."/>
            <person name="Nelson A.B."/>
            <person name="Fuks G."/>
            <person name="Kavchok S."/>
            <person name="Keizer G."/>
            <person name="Linton E."/>
            <person name="Llaca V."/>
            <person name="Song R."/>
            <person name="Tanyolac B."/>
            <person name="Young S."/>
            <person name="Ho-Il K."/>
            <person name="Hahn J.H."/>
            <person name="Sangsakoo G."/>
            <person name="Vanavichit A."/>
            <person name="de Mattos Luiz.A.T."/>
            <person name="Zimmer P.D."/>
            <person name="Malone G."/>
            <person name="Dellagostin O."/>
            <person name="de Oliveira A.C."/>
            <person name="Bevan M."/>
            <person name="Bancroft I."/>
            <person name="Minx P."/>
            <person name="Cordum H."/>
            <person name="Wilson R."/>
            <person name="Cheng Z."/>
            <person name="Jin W."/>
            <person name="Jiang J."/>
            <person name="Leong S.A."/>
            <person name="Iwama H."/>
            <person name="Gojobori T."/>
            <person name="Itoh T."/>
            <person name="Niimura Y."/>
            <person name="Fujii Y."/>
            <person name="Habara T."/>
            <person name="Sakai H."/>
            <person name="Sato Y."/>
            <person name="Wilson G."/>
            <person name="Kumar K."/>
            <person name="McCouch S."/>
            <person name="Juretic N."/>
            <person name="Hoen D."/>
            <person name="Wright S."/>
            <person name="Bruskiewich R."/>
            <person name="Bureau T."/>
            <person name="Miyao A."/>
            <person name="Hirochika H."/>
            <person name="Nishikawa T."/>
            <person name="Kadowaki K."/>
            <person name="Sugiura M."/>
            <person name="Burr B."/>
            <person name="Sasaki T."/>
        </authorList>
    </citation>
    <scope>NUCLEOTIDE SEQUENCE [LARGE SCALE GENOMIC DNA]</scope>
    <source>
        <strain evidence="3">cv. Nipponbare</strain>
    </source>
</reference>
<sequence length="93" mass="11005">MPANPVLDISPDHRSHGRRRRAWPVRGASISIKPCSLCHLRHPEPHWCFRNPHMVFVSYCDTMRSPGVMYVRGRRKKRLDRQLGRRKHQSIRA</sequence>
<reference evidence="3" key="2">
    <citation type="journal article" date="2008" name="Nucleic Acids Res.">
        <title>The rice annotation project database (RAP-DB): 2008 update.</title>
        <authorList>
            <consortium name="The rice annotation project (RAP)"/>
        </authorList>
    </citation>
    <scope>GENOME REANNOTATION</scope>
    <source>
        <strain evidence="3">cv. Nipponbare</strain>
    </source>
</reference>
<protein>
    <submittedName>
        <fullName evidence="2">Uncharacterized protein</fullName>
    </submittedName>
</protein>
<organism evidence="2 3">
    <name type="scientific">Oryza sativa subsp. japonica</name>
    <name type="common">Rice</name>
    <dbReference type="NCBI Taxonomy" id="39947"/>
    <lineage>
        <taxon>Eukaryota</taxon>
        <taxon>Viridiplantae</taxon>
        <taxon>Streptophyta</taxon>
        <taxon>Embryophyta</taxon>
        <taxon>Tracheophyta</taxon>
        <taxon>Spermatophyta</taxon>
        <taxon>Magnoliopsida</taxon>
        <taxon>Liliopsida</taxon>
        <taxon>Poales</taxon>
        <taxon>Poaceae</taxon>
        <taxon>BOP clade</taxon>
        <taxon>Oryzoideae</taxon>
        <taxon>Oryzeae</taxon>
        <taxon>Oryzinae</taxon>
        <taxon>Oryza</taxon>
        <taxon>Oryza sativa</taxon>
    </lineage>
</organism>
<name>Q6Z5E9_ORYSJ</name>
<evidence type="ECO:0000313" key="3">
    <source>
        <dbReference type="Proteomes" id="UP000000763"/>
    </source>
</evidence>